<keyword evidence="2" id="KW-1185">Reference proteome</keyword>
<sequence>MPFYKCLHCPQNITRDEKEFKPAIQTDKPGLWDDEKQTEETLFSDDDFIMYYYEDEAEQMILDQNAESSAAVSKSKTISEAFSQETNEENKKFNIDSETDEEEINAGLTFPLFIDENDYRETTLDDAIKDKNHPLSTEWPSNIYRQFMEIVTEYQLPNSCGDRLIKLFNSIENVDKICFQNLPKRAKNSLITVIFLI</sequence>
<evidence type="ECO:0000313" key="1">
    <source>
        <dbReference type="EMBL" id="POG83114.1"/>
    </source>
</evidence>
<dbReference type="EMBL" id="AUPC02000002">
    <property type="protein sequence ID" value="POG83114.1"/>
    <property type="molecule type" value="Genomic_DNA"/>
</dbReference>
<organism evidence="1 2">
    <name type="scientific">Rhizophagus irregularis (strain DAOM 181602 / DAOM 197198 / MUCL 43194)</name>
    <name type="common">Arbuscular mycorrhizal fungus</name>
    <name type="synonym">Glomus intraradices</name>
    <dbReference type="NCBI Taxonomy" id="747089"/>
    <lineage>
        <taxon>Eukaryota</taxon>
        <taxon>Fungi</taxon>
        <taxon>Fungi incertae sedis</taxon>
        <taxon>Mucoromycota</taxon>
        <taxon>Glomeromycotina</taxon>
        <taxon>Glomeromycetes</taxon>
        <taxon>Glomerales</taxon>
        <taxon>Glomeraceae</taxon>
        <taxon>Rhizophagus</taxon>
    </lineage>
</organism>
<name>A0A2P4QZP0_RHIID</name>
<reference evidence="1 2" key="1">
    <citation type="journal article" date="2013" name="Proc. Natl. Acad. Sci. U.S.A.">
        <title>Genome of an arbuscular mycorrhizal fungus provides insight into the oldest plant symbiosis.</title>
        <authorList>
            <person name="Tisserant E."/>
            <person name="Malbreil M."/>
            <person name="Kuo A."/>
            <person name="Kohler A."/>
            <person name="Symeonidi A."/>
            <person name="Balestrini R."/>
            <person name="Charron P."/>
            <person name="Duensing N."/>
            <person name="Frei Dit Frey N."/>
            <person name="Gianinazzi-Pearson V."/>
            <person name="Gilbert L.B."/>
            <person name="Handa Y."/>
            <person name="Herr J.R."/>
            <person name="Hijri M."/>
            <person name="Koul R."/>
            <person name="Kawaguchi M."/>
            <person name="Krajinski F."/>
            <person name="Lammers P.J."/>
            <person name="Masclaux F.G."/>
            <person name="Murat C."/>
            <person name="Morin E."/>
            <person name="Ndikumana S."/>
            <person name="Pagni M."/>
            <person name="Petitpierre D."/>
            <person name="Requena N."/>
            <person name="Rosikiewicz P."/>
            <person name="Riley R."/>
            <person name="Saito K."/>
            <person name="San Clemente H."/>
            <person name="Shapiro H."/>
            <person name="van Tuinen D."/>
            <person name="Becard G."/>
            <person name="Bonfante P."/>
            <person name="Paszkowski U."/>
            <person name="Shachar-Hill Y.Y."/>
            <person name="Tuskan G.A."/>
            <person name="Young P.W."/>
            <person name="Sanders I.R."/>
            <person name="Henrissat B."/>
            <person name="Rensing S.A."/>
            <person name="Grigoriev I.V."/>
            <person name="Corradi N."/>
            <person name="Roux C."/>
            <person name="Martin F."/>
        </authorList>
    </citation>
    <scope>NUCLEOTIDE SEQUENCE [LARGE SCALE GENOMIC DNA]</scope>
    <source>
        <strain evidence="1 2">DAOM 197198</strain>
    </source>
</reference>
<proteinExistence type="predicted"/>
<reference evidence="1 2" key="2">
    <citation type="journal article" date="2018" name="New Phytol.">
        <title>High intraspecific genome diversity in the model arbuscular mycorrhizal symbiont Rhizophagus irregularis.</title>
        <authorList>
            <person name="Chen E.C.H."/>
            <person name="Morin E."/>
            <person name="Beaudet D."/>
            <person name="Noel J."/>
            <person name="Yildirir G."/>
            <person name="Ndikumana S."/>
            <person name="Charron P."/>
            <person name="St-Onge C."/>
            <person name="Giorgi J."/>
            <person name="Kruger M."/>
            <person name="Marton T."/>
            <person name="Ropars J."/>
            <person name="Grigoriev I.V."/>
            <person name="Hainaut M."/>
            <person name="Henrissat B."/>
            <person name="Roux C."/>
            <person name="Martin F."/>
            <person name="Corradi N."/>
        </authorList>
    </citation>
    <scope>NUCLEOTIDE SEQUENCE [LARGE SCALE GENOMIC DNA]</scope>
    <source>
        <strain evidence="1 2">DAOM 197198</strain>
    </source>
</reference>
<dbReference type="Proteomes" id="UP000018888">
    <property type="component" value="Unassembled WGS sequence"/>
</dbReference>
<accession>A0A2P4QZP0</accession>
<protein>
    <submittedName>
        <fullName evidence="1">Uncharacterized protein</fullName>
    </submittedName>
</protein>
<evidence type="ECO:0000313" key="2">
    <source>
        <dbReference type="Proteomes" id="UP000018888"/>
    </source>
</evidence>
<dbReference type="AlphaFoldDB" id="A0A2P4QZP0"/>
<gene>
    <name evidence="1" type="ORF">GLOIN_2v1469587</name>
</gene>
<comment type="caution">
    <text evidence="1">The sequence shown here is derived from an EMBL/GenBank/DDBJ whole genome shotgun (WGS) entry which is preliminary data.</text>
</comment>
<dbReference type="VEuPathDB" id="FungiDB:RhiirFUN_026534"/>